<dbReference type="GO" id="GO:0015192">
    <property type="term" value="F:L-phenylalanine transmembrane transporter activity"/>
    <property type="evidence" value="ECO:0007669"/>
    <property type="project" value="TreeGrafter"/>
</dbReference>
<evidence type="ECO:0000256" key="5">
    <source>
        <dbReference type="ARBA" id="ARBA00022692"/>
    </source>
</evidence>
<keyword evidence="2" id="KW-0813">Transport</keyword>
<dbReference type="Pfam" id="PF02653">
    <property type="entry name" value="BPD_transp_2"/>
    <property type="match status" value="1"/>
</dbReference>
<comment type="subcellular location">
    <subcellularLocation>
        <location evidence="1">Cell membrane</location>
        <topology evidence="1">Multi-pass membrane protein</topology>
    </subcellularLocation>
</comment>
<keyword evidence="7 10" id="KW-1133">Transmembrane helix</keyword>
<dbReference type="InterPro" id="IPR001851">
    <property type="entry name" value="ABC_transp_permease"/>
</dbReference>
<comment type="caution">
    <text evidence="11">The sequence shown here is derived from an EMBL/GenBank/DDBJ whole genome shotgun (WGS) entry which is preliminary data.</text>
</comment>
<evidence type="ECO:0000256" key="4">
    <source>
        <dbReference type="ARBA" id="ARBA00022519"/>
    </source>
</evidence>
<sequence length="300" mass="31409">MQTVLDAASLGSLYALVALGLGLLMGVLRLINFAHGDFITIGAYSLVLPTTDAVTRMVFVGWNWAAIALVVCAVVVIVAMVSDAVLFKPLRTASVGTLLIASFALSYFIQSGIMMIYGARPKGVDLWPALNQSIVLGDVRISLVQLTTIGVTVLLLVALSVLLKGTPIGLQMRAAATDFKMARLLGVRGNRVIGAAFAISGVLAGVVSLLFIVQTGALSPTLGLPLAIFGFIATVVGGMGSLVGAVVGGFLIGVTMTLFQTFLPPELRDFRDAFTFGLIVLILVFRPNGLFPSNALAERV</sequence>
<organism evidence="11 12">
    <name type="scientific">Eoetvoesiella caeni</name>
    <dbReference type="NCBI Taxonomy" id="645616"/>
    <lineage>
        <taxon>Bacteria</taxon>
        <taxon>Pseudomonadati</taxon>
        <taxon>Pseudomonadota</taxon>
        <taxon>Betaproteobacteria</taxon>
        <taxon>Burkholderiales</taxon>
        <taxon>Alcaligenaceae</taxon>
        <taxon>Eoetvoesiella</taxon>
    </lineage>
</organism>
<feature type="transmembrane region" description="Helical" evidence="10">
    <location>
        <begin position="65"/>
        <end position="86"/>
    </location>
</feature>
<evidence type="ECO:0000256" key="1">
    <source>
        <dbReference type="ARBA" id="ARBA00004651"/>
    </source>
</evidence>
<gene>
    <name evidence="11" type="ORF">DFR37_11758</name>
</gene>
<dbReference type="GO" id="GO:0015808">
    <property type="term" value="P:L-alanine transport"/>
    <property type="evidence" value="ECO:0007669"/>
    <property type="project" value="TreeGrafter"/>
</dbReference>
<dbReference type="InterPro" id="IPR052157">
    <property type="entry name" value="BCAA_transport_permease"/>
</dbReference>
<feature type="transmembrane region" description="Helical" evidence="10">
    <location>
        <begin position="226"/>
        <end position="252"/>
    </location>
</feature>
<dbReference type="GO" id="GO:1903806">
    <property type="term" value="P:L-isoleucine import across plasma membrane"/>
    <property type="evidence" value="ECO:0007669"/>
    <property type="project" value="TreeGrafter"/>
</dbReference>
<dbReference type="RefSeq" id="WP_113935035.1">
    <property type="nucleotide sequence ID" value="NZ_JACCEU010000013.1"/>
</dbReference>
<feature type="transmembrane region" description="Helical" evidence="10">
    <location>
        <begin position="192"/>
        <end position="214"/>
    </location>
</feature>
<evidence type="ECO:0000256" key="2">
    <source>
        <dbReference type="ARBA" id="ARBA00022448"/>
    </source>
</evidence>
<evidence type="ECO:0000313" key="12">
    <source>
        <dbReference type="Proteomes" id="UP000253628"/>
    </source>
</evidence>
<evidence type="ECO:0000256" key="10">
    <source>
        <dbReference type="SAM" id="Phobius"/>
    </source>
</evidence>
<dbReference type="PANTHER" id="PTHR11795:SF371">
    <property type="entry name" value="HIGH-AFFINITY BRANCHED-CHAIN AMINO ACID TRANSPORT SYSTEM PERMEASE PROTEIN LIVH"/>
    <property type="match status" value="1"/>
</dbReference>
<dbReference type="CDD" id="cd06582">
    <property type="entry name" value="TM_PBP1_LivH_like"/>
    <property type="match status" value="1"/>
</dbReference>
<comment type="similarity">
    <text evidence="9">Belongs to the binding-protein-dependent transport system permease family. LivHM subfamily.</text>
</comment>
<dbReference type="GO" id="GO:0015190">
    <property type="term" value="F:L-leucine transmembrane transporter activity"/>
    <property type="evidence" value="ECO:0007669"/>
    <property type="project" value="TreeGrafter"/>
</dbReference>
<keyword evidence="6" id="KW-0029">Amino-acid transport</keyword>
<keyword evidence="4" id="KW-0997">Cell inner membrane</keyword>
<dbReference type="GO" id="GO:0015188">
    <property type="term" value="F:L-isoleucine transmembrane transporter activity"/>
    <property type="evidence" value="ECO:0007669"/>
    <property type="project" value="TreeGrafter"/>
</dbReference>
<feature type="transmembrane region" description="Helical" evidence="10">
    <location>
        <begin position="273"/>
        <end position="291"/>
    </location>
</feature>
<name>A0A366H3R7_9BURK</name>
<proteinExistence type="inferred from homology"/>
<dbReference type="OrthoDB" id="9807115at2"/>
<evidence type="ECO:0000256" key="9">
    <source>
        <dbReference type="ARBA" id="ARBA00037998"/>
    </source>
</evidence>
<dbReference type="GO" id="GO:0005304">
    <property type="term" value="F:L-valine transmembrane transporter activity"/>
    <property type="evidence" value="ECO:0007669"/>
    <property type="project" value="TreeGrafter"/>
</dbReference>
<protein>
    <submittedName>
        <fullName evidence="11">Amino acid/amide ABC transporter membrane protein 1 (HAAT family)</fullName>
    </submittedName>
</protein>
<dbReference type="Proteomes" id="UP000253628">
    <property type="component" value="Unassembled WGS sequence"/>
</dbReference>
<reference evidence="11 12" key="1">
    <citation type="submission" date="2018-06" db="EMBL/GenBank/DDBJ databases">
        <title>Genomic Encyclopedia of Type Strains, Phase IV (KMG-IV): sequencing the most valuable type-strain genomes for metagenomic binning, comparative biology and taxonomic classification.</title>
        <authorList>
            <person name="Goeker M."/>
        </authorList>
    </citation>
    <scope>NUCLEOTIDE SEQUENCE [LARGE SCALE GENOMIC DNA]</scope>
    <source>
        <strain evidence="11 12">DSM 25520</strain>
    </source>
</reference>
<keyword evidence="8 10" id="KW-0472">Membrane</keyword>
<feature type="transmembrane region" description="Helical" evidence="10">
    <location>
        <begin position="139"/>
        <end position="163"/>
    </location>
</feature>
<accession>A0A366H3R7</accession>
<evidence type="ECO:0000313" key="11">
    <source>
        <dbReference type="EMBL" id="RBP35454.1"/>
    </source>
</evidence>
<dbReference type="GO" id="GO:0042941">
    <property type="term" value="P:D-alanine transmembrane transport"/>
    <property type="evidence" value="ECO:0007669"/>
    <property type="project" value="TreeGrafter"/>
</dbReference>
<keyword evidence="12" id="KW-1185">Reference proteome</keyword>
<dbReference type="PANTHER" id="PTHR11795">
    <property type="entry name" value="BRANCHED-CHAIN AMINO ACID TRANSPORT SYSTEM PERMEASE PROTEIN LIVH"/>
    <property type="match status" value="1"/>
</dbReference>
<evidence type="ECO:0000256" key="6">
    <source>
        <dbReference type="ARBA" id="ARBA00022970"/>
    </source>
</evidence>
<evidence type="ECO:0000256" key="3">
    <source>
        <dbReference type="ARBA" id="ARBA00022475"/>
    </source>
</evidence>
<dbReference type="GO" id="GO:0005886">
    <property type="term" value="C:plasma membrane"/>
    <property type="evidence" value="ECO:0007669"/>
    <property type="project" value="UniProtKB-SubCell"/>
</dbReference>
<evidence type="ECO:0000256" key="7">
    <source>
        <dbReference type="ARBA" id="ARBA00022989"/>
    </source>
</evidence>
<feature type="transmembrane region" description="Helical" evidence="10">
    <location>
        <begin position="12"/>
        <end position="31"/>
    </location>
</feature>
<dbReference type="EMBL" id="QNRQ01000017">
    <property type="protein sequence ID" value="RBP35454.1"/>
    <property type="molecule type" value="Genomic_DNA"/>
</dbReference>
<evidence type="ECO:0000256" key="8">
    <source>
        <dbReference type="ARBA" id="ARBA00023136"/>
    </source>
</evidence>
<feature type="transmembrane region" description="Helical" evidence="10">
    <location>
        <begin position="98"/>
        <end position="119"/>
    </location>
</feature>
<keyword evidence="5 10" id="KW-0812">Transmembrane</keyword>
<dbReference type="AlphaFoldDB" id="A0A366H3R7"/>
<keyword evidence="3" id="KW-1003">Cell membrane</keyword>